<gene>
    <name evidence="1" type="ORF">CWATWH0402_3902</name>
</gene>
<dbReference type="Proteomes" id="UP000018130">
    <property type="component" value="Unassembled WGS sequence"/>
</dbReference>
<accession>T2JMX8</accession>
<sequence>MLTLQNSSIATSLYNWKRAFSQRLKQLESIFLNLPLSPKHSDALIDLPLYVLQWFRDLALLKGIPFNYLVPDEKLLPSESIRFFCVDPLWVHCLLDGAFSIGRVTGADVTEDSVTRSRESGITRDSEEKLTGIIMRSQVVAGWPGLLVDGYDTAVADADSIDSTEGNLLPLVRMDKLAKDVLICIFKGEVKTVDIHQNPKLCTLG</sequence>
<reference evidence="1 2" key="2">
    <citation type="submission" date="2013-09" db="EMBL/GenBank/DDBJ databases">
        <title>Whole genome comparison of six Crocosphaera watsonii strains with differing phenotypes.</title>
        <authorList>
            <person name="Bench S.R."/>
            <person name="Heller P."/>
            <person name="Frank I."/>
            <person name="Arciniega M."/>
            <person name="Shilova I.N."/>
            <person name="Zehr J.P."/>
        </authorList>
    </citation>
    <scope>NUCLEOTIDE SEQUENCE [LARGE SCALE GENOMIC DNA]</scope>
    <source>
        <strain evidence="1 2">WH 0402</strain>
    </source>
</reference>
<dbReference type="AlphaFoldDB" id="T2JMX8"/>
<evidence type="ECO:0000313" key="2">
    <source>
        <dbReference type="Proteomes" id="UP000018130"/>
    </source>
</evidence>
<organism evidence="1 2">
    <name type="scientific">Crocosphaera watsonii WH 0402</name>
    <dbReference type="NCBI Taxonomy" id="1284629"/>
    <lineage>
        <taxon>Bacteria</taxon>
        <taxon>Bacillati</taxon>
        <taxon>Cyanobacteriota</taxon>
        <taxon>Cyanophyceae</taxon>
        <taxon>Oscillatoriophycideae</taxon>
        <taxon>Chroococcales</taxon>
        <taxon>Aphanothecaceae</taxon>
        <taxon>Crocosphaera</taxon>
    </lineage>
</organism>
<dbReference type="EMBL" id="CAQN01000281">
    <property type="protein sequence ID" value="CCQ65887.1"/>
    <property type="molecule type" value="Genomic_DNA"/>
</dbReference>
<protein>
    <submittedName>
        <fullName evidence="1">Uncharacterized protein</fullName>
    </submittedName>
</protein>
<reference evidence="1 2" key="1">
    <citation type="submission" date="2013-01" db="EMBL/GenBank/DDBJ databases">
        <authorList>
            <person name="Bench S."/>
        </authorList>
    </citation>
    <scope>NUCLEOTIDE SEQUENCE [LARGE SCALE GENOMIC DNA]</scope>
    <source>
        <strain evidence="1 2">WH 0402</strain>
    </source>
</reference>
<proteinExistence type="predicted"/>
<comment type="caution">
    <text evidence="1">The sequence shown here is derived from an EMBL/GenBank/DDBJ whole genome shotgun (WGS) entry which is preliminary data.</text>
</comment>
<evidence type="ECO:0000313" key="1">
    <source>
        <dbReference type="EMBL" id="CCQ65887.1"/>
    </source>
</evidence>
<name>T2JMX8_CROWT</name>